<name>A0ABV2KV86_9BACI</name>
<comment type="caution">
    <text evidence="1">The sequence shown here is derived from an EMBL/GenBank/DDBJ whole genome shotgun (WGS) entry which is preliminary data.</text>
</comment>
<evidence type="ECO:0000313" key="2">
    <source>
        <dbReference type="Proteomes" id="UP001549167"/>
    </source>
</evidence>
<accession>A0ABV2KV86</accession>
<keyword evidence="2" id="KW-1185">Reference proteome</keyword>
<dbReference type="EMBL" id="JBEPMX010000007">
    <property type="protein sequence ID" value="MET3683476.1"/>
    <property type="molecule type" value="Genomic_DNA"/>
</dbReference>
<proteinExistence type="predicted"/>
<organism evidence="1 2">
    <name type="scientific">Alkalibacillus flavidus</name>
    <dbReference type="NCBI Taxonomy" id="546021"/>
    <lineage>
        <taxon>Bacteria</taxon>
        <taxon>Bacillati</taxon>
        <taxon>Bacillota</taxon>
        <taxon>Bacilli</taxon>
        <taxon>Bacillales</taxon>
        <taxon>Bacillaceae</taxon>
        <taxon>Alkalibacillus</taxon>
    </lineage>
</organism>
<dbReference type="Proteomes" id="UP001549167">
    <property type="component" value="Unassembled WGS sequence"/>
</dbReference>
<protein>
    <submittedName>
        <fullName evidence="1">Uncharacterized protein</fullName>
    </submittedName>
</protein>
<reference evidence="1 2" key="1">
    <citation type="submission" date="2024-06" db="EMBL/GenBank/DDBJ databases">
        <title>Genomic Encyclopedia of Type Strains, Phase IV (KMG-IV): sequencing the most valuable type-strain genomes for metagenomic binning, comparative biology and taxonomic classification.</title>
        <authorList>
            <person name="Goeker M."/>
        </authorList>
    </citation>
    <scope>NUCLEOTIDE SEQUENCE [LARGE SCALE GENOMIC DNA]</scope>
    <source>
        <strain evidence="1 2">DSM 23520</strain>
    </source>
</reference>
<sequence length="55" mass="6147">MIEAILSRDNLLTALKRVESNKGSHGVEKNARTNPTATDLQLLAYHQRRTETGNL</sequence>
<gene>
    <name evidence="1" type="ORF">ABID56_001571</name>
</gene>
<evidence type="ECO:0000313" key="1">
    <source>
        <dbReference type="EMBL" id="MET3683476.1"/>
    </source>
</evidence>